<dbReference type="PANTHER" id="PTHR43156:SF2">
    <property type="entry name" value="STAGE II SPORULATION PROTEIN E"/>
    <property type="match status" value="1"/>
</dbReference>
<dbReference type="InterPro" id="IPR001789">
    <property type="entry name" value="Sig_transdc_resp-reg_receiver"/>
</dbReference>
<dbReference type="PROSITE" id="PS50110">
    <property type="entry name" value="RESPONSE_REGULATORY"/>
    <property type="match status" value="1"/>
</dbReference>
<comment type="caution">
    <text evidence="5">The sequence shown here is derived from an EMBL/GenBank/DDBJ whole genome shotgun (WGS) entry which is preliminary data.</text>
</comment>
<evidence type="ECO:0000256" key="1">
    <source>
        <dbReference type="ARBA" id="ARBA00022801"/>
    </source>
</evidence>
<dbReference type="SUPFAM" id="SSF81606">
    <property type="entry name" value="PP2C-like"/>
    <property type="match status" value="1"/>
</dbReference>
<dbReference type="Pfam" id="PF07228">
    <property type="entry name" value="SpoIIE"/>
    <property type="match status" value="1"/>
</dbReference>
<dbReference type="Gene3D" id="3.40.50.2300">
    <property type="match status" value="1"/>
</dbReference>
<dbReference type="Gene3D" id="3.30.450.20">
    <property type="entry name" value="PAS domain"/>
    <property type="match status" value="1"/>
</dbReference>
<dbReference type="SMART" id="SM00331">
    <property type="entry name" value="PP2C_SIG"/>
    <property type="match status" value="1"/>
</dbReference>
<dbReference type="Gene3D" id="3.60.40.10">
    <property type="entry name" value="PPM-type phosphatase domain"/>
    <property type="match status" value="1"/>
</dbReference>
<evidence type="ECO:0000259" key="3">
    <source>
        <dbReference type="PROSITE" id="PS50110"/>
    </source>
</evidence>
<keyword evidence="6" id="KW-1185">Reference proteome</keyword>
<dbReference type="GO" id="GO:0016791">
    <property type="term" value="F:phosphatase activity"/>
    <property type="evidence" value="ECO:0007669"/>
    <property type="project" value="TreeGrafter"/>
</dbReference>
<accession>A0A5C4S0N4</accession>
<protein>
    <submittedName>
        <fullName evidence="5">PAS domain S-box protein</fullName>
    </submittedName>
</protein>
<dbReference type="EMBL" id="VDCI01000003">
    <property type="protein sequence ID" value="TNJ37020.1"/>
    <property type="molecule type" value="Genomic_DNA"/>
</dbReference>
<dbReference type="Pfam" id="PF00989">
    <property type="entry name" value="PAS"/>
    <property type="match status" value="1"/>
</dbReference>
<organism evidence="5 6">
    <name type="scientific">Prosthecochloris vibrioformis</name>
    <name type="common">Chlorobium vibrioforme</name>
    <dbReference type="NCBI Taxonomy" id="1098"/>
    <lineage>
        <taxon>Bacteria</taxon>
        <taxon>Pseudomonadati</taxon>
        <taxon>Chlorobiota</taxon>
        <taxon>Chlorobiia</taxon>
        <taxon>Chlorobiales</taxon>
        <taxon>Chlorobiaceae</taxon>
        <taxon>Prosthecochloris</taxon>
    </lineage>
</organism>
<reference evidence="5 6" key="1">
    <citation type="submission" date="2019-05" db="EMBL/GenBank/DDBJ databases">
        <title>Draft Whole-Genome sequence of the green sulfur bacterium Prosthecochloris vibrioformis DSM 260.</title>
        <authorList>
            <person name="Meyer T.E."/>
            <person name="Kyndt J.A."/>
        </authorList>
    </citation>
    <scope>NUCLEOTIDE SEQUENCE [LARGE SCALE GENOMIC DNA]</scope>
    <source>
        <strain evidence="5 6">DSM 260</strain>
    </source>
</reference>
<dbReference type="InterPro" id="IPR011006">
    <property type="entry name" value="CheY-like_superfamily"/>
</dbReference>
<dbReference type="SUPFAM" id="SSF52172">
    <property type="entry name" value="CheY-like"/>
    <property type="match status" value="1"/>
</dbReference>
<dbReference type="PROSITE" id="PS50112">
    <property type="entry name" value="PAS"/>
    <property type="match status" value="1"/>
</dbReference>
<gene>
    <name evidence="5" type="ORF">FGF68_05455</name>
</gene>
<dbReference type="GO" id="GO:0000160">
    <property type="term" value="P:phosphorelay signal transduction system"/>
    <property type="evidence" value="ECO:0007669"/>
    <property type="project" value="InterPro"/>
</dbReference>
<dbReference type="SMART" id="SM00091">
    <property type="entry name" value="PAS"/>
    <property type="match status" value="1"/>
</dbReference>
<dbReference type="CDD" id="cd00130">
    <property type="entry name" value="PAS"/>
    <property type="match status" value="1"/>
</dbReference>
<dbReference type="Pfam" id="PF00072">
    <property type="entry name" value="Response_reg"/>
    <property type="match status" value="1"/>
</dbReference>
<dbReference type="PANTHER" id="PTHR43156">
    <property type="entry name" value="STAGE II SPORULATION PROTEIN E-RELATED"/>
    <property type="match status" value="1"/>
</dbReference>
<evidence type="ECO:0000313" key="5">
    <source>
        <dbReference type="EMBL" id="TNJ37020.1"/>
    </source>
</evidence>
<dbReference type="NCBIfam" id="TIGR00229">
    <property type="entry name" value="sensory_box"/>
    <property type="match status" value="1"/>
</dbReference>
<dbReference type="InterPro" id="IPR001932">
    <property type="entry name" value="PPM-type_phosphatase-like_dom"/>
</dbReference>
<evidence type="ECO:0000313" key="6">
    <source>
        <dbReference type="Proteomes" id="UP000309544"/>
    </source>
</evidence>
<evidence type="ECO:0000259" key="4">
    <source>
        <dbReference type="PROSITE" id="PS50112"/>
    </source>
</evidence>
<name>A0A5C4S0N4_PROVB</name>
<comment type="caution">
    <text evidence="2">Lacks conserved residue(s) required for the propagation of feature annotation.</text>
</comment>
<dbReference type="Proteomes" id="UP000309544">
    <property type="component" value="Unassembled WGS sequence"/>
</dbReference>
<dbReference type="InterPro" id="IPR052016">
    <property type="entry name" value="Bact_Sigma-Reg"/>
</dbReference>
<dbReference type="InterPro" id="IPR000014">
    <property type="entry name" value="PAS"/>
</dbReference>
<proteinExistence type="predicted"/>
<dbReference type="InterPro" id="IPR036457">
    <property type="entry name" value="PPM-type-like_dom_sf"/>
</dbReference>
<dbReference type="InterPro" id="IPR013767">
    <property type="entry name" value="PAS_fold"/>
</dbReference>
<dbReference type="InterPro" id="IPR035965">
    <property type="entry name" value="PAS-like_dom_sf"/>
</dbReference>
<feature type="domain" description="PAS" evidence="4">
    <location>
        <begin position="182"/>
        <end position="239"/>
    </location>
</feature>
<sequence length="565" mass="63351">MQMFCRLQSNNIYYPRSPMDLTTDINILIVDDEAESLSILKRLFRKELYATYFASGTEEALRIVEKLNINIIVTELVLSGHNSTISFIDTVKRLYPDIVRIVLSSTEDTGLIVEAVNTGQIFRFIPKPVVPPHFKHVITEAIDYHRVLVEHKEMSLQAGKKNNYLTSINDELREVTTRLRESETRFRSMNDAAFDPIFLLNDAGRIVYANPAAESIFGYSRQEFMSMSFSDILLDASHPGSATVSSCAIIGVHSQGTSLEGIQKNGEKINIEISTGSVLLKSKPHTVLIARDNTLRISEENARLQLEKVQRTLESQIEKRLLQSTLPDTLKGASLGRFMLSSGHLNGDFMEVIMYDDRHADIMLGDVMGHGVLSALVGSGLKSLYLKTVAQKKHISTEPPLLEDIVTEMHAQCINDLIELEIFATLFFLRIDLQAMEFSMIDCGHTATLHYQAAKGTSSRLKGQNLPVGMIETQEFYPVKVAVAPDDLIVIYSDGITEARTQDGSLYGEERLFELVEKYHDTPADRIIKEIRHNLAMVTGSETYDDDMSCIVIRIDSQPDSLPLP</sequence>
<feature type="domain" description="Response regulatory" evidence="3">
    <location>
        <begin position="26"/>
        <end position="142"/>
    </location>
</feature>
<keyword evidence="1" id="KW-0378">Hydrolase</keyword>
<dbReference type="SMART" id="SM00448">
    <property type="entry name" value="REC"/>
    <property type="match status" value="1"/>
</dbReference>
<dbReference type="SUPFAM" id="SSF55785">
    <property type="entry name" value="PYP-like sensor domain (PAS domain)"/>
    <property type="match status" value="1"/>
</dbReference>
<evidence type="ECO:0000256" key="2">
    <source>
        <dbReference type="PROSITE-ProRule" id="PRU00169"/>
    </source>
</evidence>
<dbReference type="AlphaFoldDB" id="A0A5C4S0N4"/>
<dbReference type="GO" id="GO:0006355">
    <property type="term" value="P:regulation of DNA-templated transcription"/>
    <property type="evidence" value="ECO:0007669"/>
    <property type="project" value="InterPro"/>
</dbReference>